<sequence>MNSSISLTKVHMMFGSESKKQLKIPKIVDDYNNNINNTVIINLYHIARTLESIQEHKKFRSDLVWDLINFTNNDEIQLRNNTKKKILEKTKWLKMTKHTEFSDLQLSPRNHLAEWKEKRE</sequence>
<reference evidence="1" key="1">
    <citation type="submission" date="2021-06" db="EMBL/GenBank/DDBJ databases">
        <authorList>
            <person name="Kallberg Y."/>
            <person name="Tangrot J."/>
            <person name="Rosling A."/>
        </authorList>
    </citation>
    <scope>NUCLEOTIDE SEQUENCE</scope>
    <source>
        <strain evidence="1">FL966</strain>
    </source>
</reference>
<evidence type="ECO:0000313" key="2">
    <source>
        <dbReference type="Proteomes" id="UP000789759"/>
    </source>
</evidence>
<keyword evidence="2" id="KW-1185">Reference proteome</keyword>
<evidence type="ECO:0000313" key="1">
    <source>
        <dbReference type="EMBL" id="CAG8759719.1"/>
    </source>
</evidence>
<dbReference type="Proteomes" id="UP000789759">
    <property type="component" value="Unassembled WGS sequence"/>
</dbReference>
<feature type="non-terminal residue" evidence="1">
    <location>
        <position position="1"/>
    </location>
</feature>
<proteinExistence type="predicted"/>
<dbReference type="EMBL" id="CAJVQA010019567">
    <property type="protein sequence ID" value="CAG8759719.1"/>
    <property type="molecule type" value="Genomic_DNA"/>
</dbReference>
<accession>A0A9N9J1R9</accession>
<organism evidence="1 2">
    <name type="scientific">Cetraspora pellucida</name>
    <dbReference type="NCBI Taxonomy" id="1433469"/>
    <lineage>
        <taxon>Eukaryota</taxon>
        <taxon>Fungi</taxon>
        <taxon>Fungi incertae sedis</taxon>
        <taxon>Mucoromycota</taxon>
        <taxon>Glomeromycotina</taxon>
        <taxon>Glomeromycetes</taxon>
        <taxon>Diversisporales</taxon>
        <taxon>Gigasporaceae</taxon>
        <taxon>Cetraspora</taxon>
    </lineage>
</organism>
<protein>
    <submittedName>
        <fullName evidence="1">13837_t:CDS:1</fullName>
    </submittedName>
</protein>
<gene>
    <name evidence="1" type="ORF">CPELLU_LOCUS15226</name>
</gene>
<comment type="caution">
    <text evidence="1">The sequence shown here is derived from an EMBL/GenBank/DDBJ whole genome shotgun (WGS) entry which is preliminary data.</text>
</comment>
<dbReference type="AlphaFoldDB" id="A0A9N9J1R9"/>
<name>A0A9N9J1R9_9GLOM</name>